<dbReference type="Proteomes" id="UP000619457">
    <property type="component" value="Unassembled WGS sequence"/>
</dbReference>
<keyword evidence="1" id="KW-0812">Transmembrane</keyword>
<keyword evidence="3" id="KW-1185">Reference proteome</keyword>
<dbReference type="AlphaFoldDB" id="A0A918Q9P9"/>
<keyword evidence="1" id="KW-0472">Membrane</keyword>
<feature type="transmembrane region" description="Helical" evidence="1">
    <location>
        <begin position="204"/>
        <end position="224"/>
    </location>
</feature>
<accession>A0A918Q9P9</accession>
<gene>
    <name evidence="2" type="ORF">GCM10007049_35600</name>
</gene>
<evidence type="ECO:0000313" key="2">
    <source>
        <dbReference type="EMBL" id="GGZ39133.1"/>
    </source>
</evidence>
<reference evidence="2" key="1">
    <citation type="journal article" date="2014" name="Int. J. Syst. Evol. Microbiol.">
        <title>Complete genome sequence of Corynebacterium casei LMG S-19264T (=DSM 44701T), isolated from a smear-ripened cheese.</title>
        <authorList>
            <consortium name="US DOE Joint Genome Institute (JGI-PGF)"/>
            <person name="Walter F."/>
            <person name="Albersmeier A."/>
            <person name="Kalinowski J."/>
            <person name="Ruckert C."/>
        </authorList>
    </citation>
    <scope>NUCLEOTIDE SEQUENCE</scope>
    <source>
        <strain evidence="2">KCTC 12368</strain>
    </source>
</reference>
<dbReference type="Pfam" id="PF03929">
    <property type="entry name" value="PepSY_TM"/>
    <property type="match status" value="1"/>
</dbReference>
<keyword evidence="1" id="KW-1133">Transmembrane helix</keyword>
<dbReference type="InterPro" id="IPR005625">
    <property type="entry name" value="PepSY-ass_TM"/>
</dbReference>
<name>A0A918Q9P9_9BACT</name>
<proteinExistence type="predicted"/>
<evidence type="ECO:0000313" key="3">
    <source>
        <dbReference type="Proteomes" id="UP000619457"/>
    </source>
</evidence>
<dbReference type="EMBL" id="BMWX01000008">
    <property type="protein sequence ID" value="GGZ39133.1"/>
    <property type="molecule type" value="Genomic_DNA"/>
</dbReference>
<feature type="transmembrane region" description="Helical" evidence="1">
    <location>
        <begin position="152"/>
        <end position="172"/>
    </location>
</feature>
<comment type="caution">
    <text evidence="2">The sequence shown here is derived from an EMBL/GenBank/DDBJ whole genome shotgun (WGS) entry which is preliminary data.</text>
</comment>
<reference evidence="2" key="2">
    <citation type="submission" date="2020-09" db="EMBL/GenBank/DDBJ databases">
        <authorList>
            <person name="Sun Q."/>
            <person name="Kim S."/>
        </authorList>
    </citation>
    <scope>NUCLEOTIDE SEQUENCE</scope>
    <source>
        <strain evidence="2">KCTC 12368</strain>
    </source>
</reference>
<organism evidence="2 3">
    <name type="scientific">Echinicola pacifica</name>
    <dbReference type="NCBI Taxonomy" id="346377"/>
    <lineage>
        <taxon>Bacteria</taxon>
        <taxon>Pseudomonadati</taxon>
        <taxon>Bacteroidota</taxon>
        <taxon>Cytophagia</taxon>
        <taxon>Cytophagales</taxon>
        <taxon>Cyclobacteriaceae</taxon>
        <taxon>Echinicola</taxon>
    </lineage>
</organism>
<feature type="transmembrane region" description="Helical" evidence="1">
    <location>
        <begin position="353"/>
        <end position="374"/>
    </location>
</feature>
<sequence>MLKKKKTVKNRSLFYRISAWLHLWLGLVSGIVVVLVSLTAAALTFEDEIRLLLEPYETVQASEGQELLPPSVLAEAVKQEYGFPSVYGVMYRGEGRSAMVPYYQDRRNYRQVLVNPYTAEVLHLRKLNDDFFRFMLMGHYQLWLPRPIGKPVVAYSTLIFVITLITGLVLWWPKKWTRATKNASFKVKWPASPKRLNYDLHNVIGFYSLLIALVLGLTGMVYGMDWFRSSVYWVGSAGEKEVFDRFSSDTTLMAKEGVLEEDILFSKLVTSGLDVEENRFSMFYPRGEAGVWNLQVNPSLISTFRKIDYHYEQHSLKLLKAGLPYNEANGGEQLMRLNYDLHLGLIGGIWTKIIAFLVCIISGSLPITGFIIWWGKKKKGKPRKNNQGRAKTIPRSKVQKPKTMIIME</sequence>
<feature type="transmembrane region" description="Helical" evidence="1">
    <location>
        <begin position="21"/>
        <end position="45"/>
    </location>
</feature>
<evidence type="ECO:0000256" key="1">
    <source>
        <dbReference type="SAM" id="Phobius"/>
    </source>
</evidence>
<protein>
    <submittedName>
        <fullName evidence="2">Sulfite reductase</fullName>
    </submittedName>
</protein>
<dbReference type="RefSeq" id="WP_018473880.1">
    <property type="nucleotide sequence ID" value="NZ_BMWX01000008.1"/>
</dbReference>
<dbReference type="PANTHER" id="PTHR34219">
    <property type="entry name" value="IRON-REGULATED INNER MEMBRANE PROTEIN-RELATED"/>
    <property type="match status" value="1"/>
</dbReference>